<evidence type="ECO:0000313" key="4">
    <source>
        <dbReference type="Proteomes" id="UP001301388"/>
    </source>
</evidence>
<sequence length="300" mass="33483">MDSYHMHLKPLEMAIIMLSRRIGARGVIALISSASVMLSVLATLAFVVPQFSLEYSHDLILAVSLIIAIAIPLLVAPITVGLMISLLVRLDNAYLTLLKLSVTDPLTGAANRRGFFTEAAVRTQNLHHTDSVVVGMVDLDSFKILNDSFGHQFGDEVLCAIVHRLRLVLGEDIVGRLGGDEFAFLITGSDIRIRQVMQEVRIHCGSFSLSVEGKEEPILVSSSIGMSPWSREESLDQALARADRALYVRKHLVRESDSLNSKKLQASYHKDKSKRDQYHRRRKRIYILQKSACVDRALHK</sequence>
<dbReference type="CDD" id="cd01949">
    <property type="entry name" value="GGDEF"/>
    <property type="match status" value="1"/>
</dbReference>
<dbReference type="Pfam" id="PF00990">
    <property type="entry name" value="GGDEF"/>
    <property type="match status" value="1"/>
</dbReference>
<dbReference type="InterPro" id="IPR000160">
    <property type="entry name" value="GGDEF_dom"/>
</dbReference>
<keyword evidence="1" id="KW-0472">Membrane</keyword>
<dbReference type="EMBL" id="JAYGIE010000002">
    <property type="protein sequence ID" value="MEA5476185.1"/>
    <property type="molecule type" value="Genomic_DNA"/>
</dbReference>
<evidence type="ECO:0000259" key="2">
    <source>
        <dbReference type="PROSITE" id="PS50887"/>
    </source>
</evidence>
<dbReference type="SUPFAM" id="SSF55073">
    <property type="entry name" value="Nucleotide cyclase"/>
    <property type="match status" value="1"/>
</dbReference>
<dbReference type="PROSITE" id="PS50887">
    <property type="entry name" value="GGDEF"/>
    <property type="match status" value="1"/>
</dbReference>
<dbReference type="InterPro" id="IPR029787">
    <property type="entry name" value="Nucleotide_cyclase"/>
</dbReference>
<dbReference type="PANTHER" id="PTHR45138:SF9">
    <property type="entry name" value="DIGUANYLATE CYCLASE DGCM-RELATED"/>
    <property type="match status" value="1"/>
</dbReference>
<proteinExistence type="predicted"/>
<keyword evidence="1" id="KW-0812">Transmembrane</keyword>
<dbReference type="NCBIfam" id="TIGR00254">
    <property type="entry name" value="GGDEF"/>
    <property type="match status" value="1"/>
</dbReference>
<comment type="caution">
    <text evidence="3">The sequence shown here is derived from an EMBL/GenBank/DDBJ whole genome shotgun (WGS) entry which is preliminary data.</text>
</comment>
<dbReference type="InterPro" id="IPR043128">
    <property type="entry name" value="Rev_trsase/Diguanyl_cyclase"/>
</dbReference>
<evidence type="ECO:0000313" key="3">
    <source>
        <dbReference type="EMBL" id="MEA5476185.1"/>
    </source>
</evidence>
<keyword evidence="4" id="KW-1185">Reference proteome</keyword>
<dbReference type="EC" id="2.7.7.65" evidence="3"/>
<gene>
    <name evidence="3" type="ORF">VB774_00995</name>
</gene>
<dbReference type="PANTHER" id="PTHR45138">
    <property type="entry name" value="REGULATORY COMPONENTS OF SENSORY TRANSDUCTION SYSTEM"/>
    <property type="match status" value="1"/>
</dbReference>
<keyword evidence="3" id="KW-0808">Transferase</keyword>
<keyword evidence="1" id="KW-1133">Transmembrane helix</keyword>
<dbReference type="RefSeq" id="WP_323259120.1">
    <property type="nucleotide sequence ID" value="NZ_JAYGIE010000002.1"/>
</dbReference>
<dbReference type="Gene3D" id="3.30.70.270">
    <property type="match status" value="1"/>
</dbReference>
<evidence type="ECO:0000256" key="1">
    <source>
        <dbReference type="SAM" id="Phobius"/>
    </source>
</evidence>
<name>A0ABU5TD31_9CYAN</name>
<dbReference type="GO" id="GO:0052621">
    <property type="term" value="F:diguanylate cyclase activity"/>
    <property type="evidence" value="ECO:0007669"/>
    <property type="project" value="UniProtKB-EC"/>
</dbReference>
<dbReference type="SMART" id="SM00267">
    <property type="entry name" value="GGDEF"/>
    <property type="match status" value="1"/>
</dbReference>
<feature type="domain" description="GGDEF" evidence="2">
    <location>
        <begin position="130"/>
        <end position="262"/>
    </location>
</feature>
<keyword evidence="3" id="KW-0548">Nucleotidyltransferase</keyword>
<dbReference type="Proteomes" id="UP001301388">
    <property type="component" value="Unassembled WGS sequence"/>
</dbReference>
<accession>A0ABU5TD31</accession>
<protein>
    <submittedName>
        <fullName evidence="3">GGDEF domain-containing protein</fullName>
        <ecNumber evidence="3">2.7.7.65</ecNumber>
    </submittedName>
</protein>
<reference evidence="3 4" key="1">
    <citation type="submission" date="2023-12" db="EMBL/GenBank/DDBJ databases">
        <title>Baltic Sea Cyanobacteria.</title>
        <authorList>
            <person name="Delbaje E."/>
            <person name="Fewer D.P."/>
            <person name="Shishido T.K."/>
        </authorList>
    </citation>
    <scope>NUCLEOTIDE SEQUENCE [LARGE SCALE GENOMIC DNA]</scope>
    <source>
        <strain evidence="3 4">UHCC 0370</strain>
    </source>
</reference>
<feature type="transmembrane region" description="Helical" evidence="1">
    <location>
        <begin position="27"/>
        <end position="48"/>
    </location>
</feature>
<dbReference type="InterPro" id="IPR050469">
    <property type="entry name" value="Diguanylate_Cyclase"/>
</dbReference>
<feature type="transmembrane region" description="Helical" evidence="1">
    <location>
        <begin position="60"/>
        <end position="88"/>
    </location>
</feature>
<organism evidence="3 4">
    <name type="scientific">Pseudanabaena galeata UHCC 0370</name>
    <dbReference type="NCBI Taxonomy" id="3110310"/>
    <lineage>
        <taxon>Bacteria</taxon>
        <taxon>Bacillati</taxon>
        <taxon>Cyanobacteriota</taxon>
        <taxon>Cyanophyceae</taxon>
        <taxon>Pseudanabaenales</taxon>
        <taxon>Pseudanabaenaceae</taxon>
        <taxon>Pseudanabaena</taxon>
    </lineage>
</organism>